<keyword evidence="2" id="KW-1185">Reference proteome</keyword>
<dbReference type="InterPro" id="IPR015313">
    <property type="entry name" value="Her-1"/>
</dbReference>
<proteinExistence type="predicted"/>
<dbReference type="AlphaFoldDB" id="A0A0B1SF82"/>
<gene>
    <name evidence="1" type="ORF">OESDEN_18151</name>
</gene>
<evidence type="ECO:0000313" key="2">
    <source>
        <dbReference type="Proteomes" id="UP000053660"/>
    </source>
</evidence>
<dbReference type="OrthoDB" id="5844092at2759"/>
<dbReference type="InterPro" id="IPR036341">
    <property type="entry name" value="Her-1_sf"/>
</dbReference>
<evidence type="ECO:0000313" key="1">
    <source>
        <dbReference type="EMBL" id="KHJ82157.1"/>
    </source>
</evidence>
<dbReference type="Proteomes" id="UP000053660">
    <property type="component" value="Unassembled WGS sequence"/>
</dbReference>
<dbReference type="Pfam" id="PF09232">
    <property type="entry name" value="Caenor_Her-1"/>
    <property type="match status" value="1"/>
</dbReference>
<accession>A0A0B1SF82</accession>
<name>A0A0B1SF82_OESDE</name>
<protein>
    <submittedName>
        <fullName evidence="1">Uncharacterized protein</fullName>
    </submittedName>
</protein>
<organism evidence="1 2">
    <name type="scientific">Oesophagostomum dentatum</name>
    <name type="common">Nodular worm</name>
    <dbReference type="NCBI Taxonomy" id="61180"/>
    <lineage>
        <taxon>Eukaryota</taxon>
        <taxon>Metazoa</taxon>
        <taxon>Ecdysozoa</taxon>
        <taxon>Nematoda</taxon>
        <taxon>Chromadorea</taxon>
        <taxon>Rhabditida</taxon>
        <taxon>Rhabditina</taxon>
        <taxon>Rhabditomorpha</taxon>
        <taxon>Strongyloidea</taxon>
        <taxon>Strongylidae</taxon>
        <taxon>Oesophagostomum</taxon>
    </lineage>
</organism>
<reference evidence="1 2" key="1">
    <citation type="submission" date="2014-03" db="EMBL/GenBank/DDBJ databases">
        <title>Draft genome of the hookworm Oesophagostomum dentatum.</title>
        <authorList>
            <person name="Mitreva M."/>
        </authorList>
    </citation>
    <scope>NUCLEOTIDE SEQUENCE [LARGE SCALE GENOMIC DNA]</scope>
    <source>
        <strain evidence="1 2">OD-Hann</strain>
    </source>
</reference>
<dbReference type="SUPFAM" id="SSF110014">
    <property type="entry name" value="Her-1"/>
    <property type="match status" value="1"/>
</dbReference>
<dbReference type="EMBL" id="KN581772">
    <property type="protein sequence ID" value="KHJ82157.1"/>
    <property type="molecule type" value="Genomic_DNA"/>
</dbReference>
<sequence length="121" mass="13484">MTYRHSAQSLIHIVIISSITTLAITDVKVNFRRIAARCCSAGMVGCCEETIRRRKPLNCSATLEDLVAMSDCVQKEMFGVKSLELARIEATLEDLVNMSDCVQKEMFGVRSLELARIEGEL</sequence>
<dbReference type="Gene3D" id="1.10.150.360">
    <property type="match status" value="1"/>
</dbReference>